<evidence type="ECO:0000313" key="3">
    <source>
        <dbReference type="Proteomes" id="UP000305517"/>
    </source>
</evidence>
<dbReference type="Proteomes" id="UP000305517">
    <property type="component" value="Unassembled WGS sequence"/>
</dbReference>
<dbReference type="EMBL" id="VAJM01000018">
    <property type="protein sequence ID" value="TLM88446.1"/>
    <property type="molecule type" value="Genomic_DNA"/>
</dbReference>
<protein>
    <submittedName>
        <fullName evidence="2">IS1 family transposase</fullName>
    </submittedName>
</protein>
<feature type="coiled-coil region" evidence="1">
    <location>
        <begin position="383"/>
        <end position="410"/>
    </location>
</feature>
<sequence>MSLTSILQSPLHSNLTAWLRHHFPNNIPVVRVPITVHKERNGDLSYSRIGTAFDYLFRFQLERINAQFRQEPRQWIAEHALGMVTSSQARKAKTKPEAAAKTLPLVARLESDFDDAKGQYQAFLRSGVLTPELILSCLLLAKLDVVYRTGRPEFAFREVAFDDEAAEIDQVEKLFQAVNWEPFLAQHHCVLNPTFGRAGMLVGGADADIIIDGVLIDLKVTATQTLQRSYLNQLIGYYLLSLMHTKDCEPIYPIHTIALYFPRADYLLKIPVAHYFDQAGYQQRKAEFIGLVRDYNLDLVDWNNNEYLFTDSSAVKYRVDRHSFKCPYCQADKYSINAAGQTPTGRYKYKCKSCNKSFSTVFSEGMSMQSVIKVKLFGYRIDYEETECLEKELQRAAEESRKKLALYEKSRTA</sequence>
<evidence type="ECO:0000256" key="1">
    <source>
        <dbReference type="SAM" id="Coils"/>
    </source>
</evidence>
<accession>A0A5R8WIM6</accession>
<name>A0A5R8WIM6_9BACT</name>
<proteinExistence type="predicted"/>
<reference evidence="2 3" key="1">
    <citation type="submission" date="2019-05" db="EMBL/GenBank/DDBJ databases">
        <title>Hymenobacter edaphi sp. nov., isolated from abandoned arsenic-contaminated farmland soil.</title>
        <authorList>
            <person name="Nie L."/>
        </authorList>
    </citation>
    <scope>NUCLEOTIDE SEQUENCE [LARGE SCALE GENOMIC DNA]</scope>
    <source>
        <strain evidence="2 3">1-3-3-8</strain>
    </source>
</reference>
<keyword evidence="1" id="KW-0175">Coiled coil</keyword>
<dbReference type="AlphaFoldDB" id="A0A5R8WIM6"/>
<evidence type="ECO:0000313" key="2">
    <source>
        <dbReference type="EMBL" id="TLM88446.1"/>
    </source>
</evidence>
<dbReference type="OrthoDB" id="1266692at2"/>
<gene>
    <name evidence="2" type="ORF">FDY95_24090</name>
</gene>
<comment type="caution">
    <text evidence="2">The sequence shown here is derived from an EMBL/GenBank/DDBJ whole genome shotgun (WGS) entry which is preliminary data.</text>
</comment>
<keyword evidence="3" id="KW-1185">Reference proteome</keyword>
<organism evidence="2 3">
    <name type="scientific">Hymenobacter jeollabukensis</name>
    <dbReference type="NCBI Taxonomy" id="2025313"/>
    <lineage>
        <taxon>Bacteria</taxon>
        <taxon>Pseudomonadati</taxon>
        <taxon>Bacteroidota</taxon>
        <taxon>Cytophagia</taxon>
        <taxon>Cytophagales</taxon>
        <taxon>Hymenobacteraceae</taxon>
        <taxon>Hymenobacter</taxon>
    </lineage>
</organism>
<dbReference type="RefSeq" id="WP_138081957.1">
    <property type="nucleotide sequence ID" value="NZ_VAJM01000018.1"/>
</dbReference>